<comment type="function">
    <text evidence="1 2">Transcription factor that specifically binds AT-rich DNA sequences related to the nuclear matrix attachment regions (MARs).</text>
</comment>
<dbReference type="Gene3D" id="3.30.1330.80">
    <property type="entry name" value="Hypothetical protein, similar to alpha- acetolactate decarboxylase, domain 2"/>
    <property type="match status" value="1"/>
</dbReference>
<feature type="compositionally biased region" description="Polar residues" evidence="3">
    <location>
        <begin position="103"/>
        <end position="116"/>
    </location>
</feature>
<feature type="region of interest" description="Disordered" evidence="3">
    <location>
        <begin position="264"/>
        <end position="315"/>
    </location>
</feature>
<dbReference type="CDD" id="cd11378">
    <property type="entry name" value="DUF296"/>
    <property type="match status" value="1"/>
</dbReference>
<keyword evidence="6" id="KW-1185">Reference proteome</keyword>
<comment type="caution">
    <text evidence="5">The sequence shown here is derived from an EMBL/GenBank/DDBJ whole genome shotgun (WGS) entry which is preliminary data.</text>
</comment>
<dbReference type="GO" id="GO:0003680">
    <property type="term" value="F:minor groove of adenine-thymine-rich DNA binding"/>
    <property type="evidence" value="ECO:0007669"/>
    <property type="project" value="UniProtKB-UniRule"/>
</dbReference>
<feature type="compositionally biased region" description="Polar residues" evidence="3">
    <location>
        <begin position="295"/>
        <end position="308"/>
    </location>
</feature>
<keyword evidence="2" id="KW-0805">Transcription regulation</keyword>
<evidence type="ECO:0000313" key="5">
    <source>
        <dbReference type="EMBL" id="KAK1265894.1"/>
    </source>
</evidence>
<dbReference type="Proteomes" id="UP001179952">
    <property type="component" value="Unassembled WGS sequence"/>
</dbReference>
<feature type="domain" description="PPC" evidence="4">
    <location>
        <begin position="140"/>
        <end position="281"/>
    </location>
</feature>
<evidence type="ECO:0000259" key="4">
    <source>
        <dbReference type="PROSITE" id="PS51742"/>
    </source>
</evidence>
<dbReference type="InterPro" id="IPR017956">
    <property type="entry name" value="AT_hook_DNA-bd_motif"/>
</dbReference>
<dbReference type="EMBL" id="JAUJYN010000007">
    <property type="protein sequence ID" value="KAK1265894.1"/>
    <property type="molecule type" value="Genomic_DNA"/>
</dbReference>
<reference evidence="5" key="1">
    <citation type="journal article" date="2023" name="Nat. Commun.">
        <title>Diploid and tetraploid genomes of Acorus and the evolution of monocots.</title>
        <authorList>
            <person name="Ma L."/>
            <person name="Liu K.W."/>
            <person name="Li Z."/>
            <person name="Hsiao Y.Y."/>
            <person name="Qi Y."/>
            <person name="Fu T."/>
            <person name="Tang G.D."/>
            <person name="Zhang D."/>
            <person name="Sun W.H."/>
            <person name="Liu D.K."/>
            <person name="Li Y."/>
            <person name="Chen G.Z."/>
            <person name="Liu X.D."/>
            <person name="Liao X.Y."/>
            <person name="Jiang Y.T."/>
            <person name="Yu X."/>
            <person name="Hao Y."/>
            <person name="Huang J."/>
            <person name="Zhao X.W."/>
            <person name="Ke S."/>
            <person name="Chen Y.Y."/>
            <person name="Wu W.L."/>
            <person name="Hsu J.L."/>
            <person name="Lin Y.F."/>
            <person name="Huang M.D."/>
            <person name="Li C.Y."/>
            <person name="Huang L."/>
            <person name="Wang Z.W."/>
            <person name="Zhao X."/>
            <person name="Zhong W.Y."/>
            <person name="Peng D.H."/>
            <person name="Ahmad S."/>
            <person name="Lan S."/>
            <person name="Zhang J.S."/>
            <person name="Tsai W.C."/>
            <person name="Van de Peer Y."/>
            <person name="Liu Z.J."/>
        </authorList>
    </citation>
    <scope>NUCLEOTIDE SEQUENCE</scope>
    <source>
        <strain evidence="5">SCP</strain>
    </source>
</reference>
<name>A0AAV9ANW1_ACOGR</name>
<keyword evidence="2" id="KW-0238">DNA-binding</keyword>
<protein>
    <recommendedName>
        <fullName evidence="2">AT-hook motif nuclear-localized protein</fullName>
    </recommendedName>
</protein>
<dbReference type="InterPro" id="IPR005175">
    <property type="entry name" value="PPC_dom"/>
</dbReference>
<dbReference type="InterPro" id="IPR039605">
    <property type="entry name" value="AHL"/>
</dbReference>
<comment type="subcellular location">
    <subcellularLocation>
        <location evidence="2">Nucleus</location>
    </subcellularLocation>
</comment>
<organism evidence="5 6">
    <name type="scientific">Acorus gramineus</name>
    <name type="common">Dwarf sweet flag</name>
    <dbReference type="NCBI Taxonomy" id="55184"/>
    <lineage>
        <taxon>Eukaryota</taxon>
        <taxon>Viridiplantae</taxon>
        <taxon>Streptophyta</taxon>
        <taxon>Embryophyta</taxon>
        <taxon>Tracheophyta</taxon>
        <taxon>Spermatophyta</taxon>
        <taxon>Magnoliopsida</taxon>
        <taxon>Liliopsida</taxon>
        <taxon>Acoraceae</taxon>
        <taxon>Acorus</taxon>
    </lineage>
</organism>
<feature type="region of interest" description="Disordered" evidence="3">
    <location>
        <begin position="66"/>
        <end position="130"/>
    </location>
</feature>
<dbReference type="GO" id="GO:0005634">
    <property type="term" value="C:nucleus"/>
    <property type="evidence" value="ECO:0007669"/>
    <property type="project" value="UniProtKB-SubCell"/>
</dbReference>
<evidence type="ECO:0000313" key="6">
    <source>
        <dbReference type="Proteomes" id="UP001179952"/>
    </source>
</evidence>
<evidence type="ECO:0000256" key="2">
    <source>
        <dbReference type="RuleBase" id="RU367031"/>
    </source>
</evidence>
<dbReference type="Pfam" id="PF03479">
    <property type="entry name" value="PCC"/>
    <property type="match status" value="1"/>
</dbReference>
<dbReference type="PANTHER" id="PTHR31500">
    <property type="entry name" value="AT-HOOK MOTIF NUCLEAR-LOCALIZED PROTEIN 9"/>
    <property type="match status" value="1"/>
</dbReference>
<evidence type="ECO:0000256" key="1">
    <source>
        <dbReference type="ARBA" id="ARBA00003687"/>
    </source>
</evidence>
<comment type="domain">
    <text evidence="2">The PPC domain mediates interactions between AHL proteins.</text>
</comment>
<reference evidence="5" key="2">
    <citation type="submission" date="2023-06" db="EMBL/GenBank/DDBJ databases">
        <authorList>
            <person name="Ma L."/>
            <person name="Liu K.-W."/>
            <person name="Li Z."/>
            <person name="Hsiao Y.-Y."/>
            <person name="Qi Y."/>
            <person name="Fu T."/>
            <person name="Tang G."/>
            <person name="Zhang D."/>
            <person name="Sun W.-H."/>
            <person name="Liu D.-K."/>
            <person name="Li Y."/>
            <person name="Chen G.-Z."/>
            <person name="Liu X.-D."/>
            <person name="Liao X.-Y."/>
            <person name="Jiang Y.-T."/>
            <person name="Yu X."/>
            <person name="Hao Y."/>
            <person name="Huang J."/>
            <person name="Zhao X.-W."/>
            <person name="Ke S."/>
            <person name="Chen Y.-Y."/>
            <person name="Wu W.-L."/>
            <person name="Hsu J.-L."/>
            <person name="Lin Y.-F."/>
            <person name="Huang M.-D."/>
            <person name="Li C.-Y."/>
            <person name="Huang L."/>
            <person name="Wang Z.-W."/>
            <person name="Zhao X."/>
            <person name="Zhong W.-Y."/>
            <person name="Peng D.-H."/>
            <person name="Ahmad S."/>
            <person name="Lan S."/>
            <person name="Zhang J.-S."/>
            <person name="Tsai W.-C."/>
            <person name="Van De Peer Y."/>
            <person name="Liu Z.-J."/>
        </authorList>
    </citation>
    <scope>NUCLEOTIDE SEQUENCE</scope>
    <source>
        <strain evidence="5">SCP</strain>
        <tissue evidence="5">Leaves</tissue>
    </source>
</reference>
<sequence>MDHDTMSYYMHRGGGGGGLGNTSDSGGFPGLGIGPSMTVQSSGGGGVGGASLGTIFNIDSHASGITQHGRVEGMPEPVKKKRGRPRKYGPDGTALALSPMSPAPSTLAMSSPSTMQKRGRGRPPGTGSRQQLASLGEMAGSAGMSFTPHVFIISIGEDIATKILAFSQLSPRSACIISAIGAVSTVTIRRPGTSCATTYEGRFEILGLSGPRLSTDNSGPHSRTAFLNVVLSTPENQVFGGEVVGVLIAASPVQVVVGSFVPGGSKTKIKGKTGPESGGESDHRPSSDRPPTPTHIASTQNLTPSSSMMGEWPGSRQMDMRNAHINIDLTHG</sequence>
<dbReference type="AlphaFoldDB" id="A0AAV9ANW1"/>
<keyword evidence="2" id="KW-0804">Transcription</keyword>
<gene>
    <name evidence="5" type="ORF">QJS04_geneDACA000437</name>
</gene>
<dbReference type="PROSITE" id="PS51742">
    <property type="entry name" value="PPC"/>
    <property type="match status" value="1"/>
</dbReference>
<keyword evidence="2" id="KW-0539">Nucleus</keyword>
<dbReference type="PANTHER" id="PTHR31500:SF9">
    <property type="entry name" value="AT-HOOK MOTIF NUCLEAR-LOCALIZED PROTEIN 9"/>
    <property type="match status" value="1"/>
</dbReference>
<proteinExistence type="predicted"/>
<evidence type="ECO:0000256" key="3">
    <source>
        <dbReference type="SAM" id="MobiDB-lite"/>
    </source>
</evidence>
<accession>A0AAV9ANW1</accession>
<dbReference type="SMART" id="SM00384">
    <property type="entry name" value="AT_hook"/>
    <property type="match status" value="2"/>
</dbReference>
<dbReference type="SUPFAM" id="SSF117856">
    <property type="entry name" value="AF0104/ALDC/Ptd012-like"/>
    <property type="match status" value="1"/>
</dbReference>